<evidence type="ECO:0000313" key="1">
    <source>
        <dbReference type="EMBL" id="RGM75450.1"/>
    </source>
</evidence>
<dbReference type="RefSeq" id="WP_117718208.1">
    <property type="nucleotide sequence ID" value="NZ_QSTP01000001.1"/>
</dbReference>
<gene>
    <name evidence="1" type="ORF">DXB99_02700</name>
</gene>
<comment type="caution">
    <text evidence="1">The sequence shown here is derived from an EMBL/GenBank/DDBJ whole genome shotgun (WGS) entry which is preliminary data.</text>
</comment>
<name>A0A3E4YL69_9FIRM</name>
<accession>A0A3E4YL69</accession>
<evidence type="ECO:0000313" key="2">
    <source>
        <dbReference type="Proteomes" id="UP000260758"/>
    </source>
</evidence>
<dbReference type="AlphaFoldDB" id="A0A3E4YL69"/>
<reference evidence="1 2" key="1">
    <citation type="submission" date="2018-08" db="EMBL/GenBank/DDBJ databases">
        <title>A genome reference for cultivated species of the human gut microbiota.</title>
        <authorList>
            <person name="Zou Y."/>
            <person name="Xue W."/>
            <person name="Luo G."/>
        </authorList>
    </citation>
    <scope>NUCLEOTIDE SEQUENCE [LARGE SCALE GENOMIC DNA]</scope>
    <source>
        <strain evidence="1 2">OM07-13</strain>
    </source>
</reference>
<organism evidence="1 2">
    <name type="scientific">Agathobacter rectalis</name>
    <dbReference type="NCBI Taxonomy" id="39491"/>
    <lineage>
        <taxon>Bacteria</taxon>
        <taxon>Bacillati</taxon>
        <taxon>Bacillota</taxon>
        <taxon>Clostridia</taxon>
        <taxon>Lachnospirales</taxon>
        <taxon>Lachnospiraceae</taxon>
        <taxon>Agathobacter</taxon>
    </lineage>
</organism>
<protein>
    <recommendedName>
        <fullName evidence="3">DUF551 domain-containing protein</fullName>
    </recommendedName>
</protein>
<sequence>MDLNWIKCEEGHMPEDDERYKDKKVINVLVTTNRGMVTKVQRQQYDGTWFWGRINGGMRAWMPLPEPYREK</sequence>
<dbReference type="EMBL" id="QSTP01000001">
    <property type="protein sequence ID" value="RGM75450.1"/>
    <property type="molecule type" value="Genomic_DNA"/>
</dbReference>
<dbReference type="Proteomes" id="UP000260758">
    <property type="component" value="Unassembled WGS sequence"/>
</dbReference>
<evidence type="ECO:0008006" key="3">
    <source>
        <dbReference type="Google" id="ProtNLM"/>
    </source>
</evidence>
<proteinExistence type="predicted"/>